<feature type="region of interest" description="Disordered" evidence="1">
    <location>
        <begin position="139"/>
        <end position="209"/>
    </location>
</feature>
<evidence type="ECO:0000313" key="2">
    <source>
        <dbReference type="EMBL" id="KAF7355599.1"/>
    </source>
</evidence>
<feature type="region of interest" description="Disordered" evidence="1">
    <location>
        <begin position="685"/>
        <end position="707"/>
    </location>
</feature>
<feature type="region of interest" description="Disordered" evidence="1">
    <location>
        <begin position="746"/>
        <end position="801"/>
    </location>
</feature>
<feature type="region of interest" description="Disordered" evidence="1">
    <location>
        <begin position="1"/>
        <end position="78"/>
    </location>
</feature>
<organism evidence="2 3">
    <name type="scientific">Mycena sanguinolenta</name>
    <dbReference type="NCBI Taxonomy" id="230812"/>
    <lineage>
        <taxon>Eukaryota</taxon>
        <taxon>Fungi</taxon>
        <taxon>Dikarya</taxon>
        <taxon>Basidiomycota</taxon>
        <taxon>Agaricomycotina</taxon>
        <taxon>Agaricomycetes</taxon>
        <taxon>Agaricomycetidae</taxon>
        <taxon>Agaricales</taxon>
        <taxon>Marasmiineae</taxon>
        <taxon>Mycenaceae</taxon>
        <taxon>Mycena</taxon>
    </lineage>
</organism>
<feature type="region of interest" description="Disordered" evidence="1">
    <location>
        <begin position="98"/>
        <end position="123"/>
    </location>
</feature>
<comment type="caution">
    <text evidence="2">The sequence shown here is derived from an EMBL/GenBank/DDBJ whole genome shotgun (WGS) entry which is preliminary data.</text>
</comment>
<evidence type="ECO:0000256" key="1">
    <source>
        <dbReference type="SAM" id="MobiDB-lite"/>
    </source>
</evidence>
<dbReference type="OrthoDB" id="3027884at2759"/>
<sequence>MADGHQPDVQMDDDPDPSDSDSELQALLYPPEMERTLDEDIDMDESTVLTAPSAQQSPTEPTVSAHEAADNAAAVPGAFPVQETPAVPDAVQLQQDQAAVPHVAQNAPAVAQETPAVPSAIQPQQNQIAVPDVTQNAPAVAGTFRPSNEQEGNAKRRHIEVPHPRPSAGGISERDFNDAIAQRSLDKGDASIQRKKRREAQEQLSAVQQQMAAQQQQMTQQMAAQQQQQKHMIDDLSKWRQEFVSSCETTVKDKIAESQAEKDQEIDKLRAELKEAEAEKQQTRAEKQRALEEAARDKAAYDRRMAALTARQIIGPPPPDAERQFPGEPPEYVPKYVSDHDRDQRILESTMHAASYRLPHLTIVPGAAGNKSPSGSTSTPANPPPSQPMLIDLDDPRVVEKLKPIVKQAAQEMGIGAITVIEKGRKTRKADKYDRAKKETDATISVKNQKRWKALCRAVVVAATGFNTARDYVYYEPATEEDNEACRKGKATPIASSKFYFGPGFRNSPWNEKILKLHARQAQTMRVNDPQRWGVPDVKENYIISILRTIVKNYQEDWRRHQRRPNETEEEFQARVEEYEEQRQDKTSKTSRKKSKRETRMATVVKMIKISLVKERKDGDRNVAINRAKVEAWEFLQELLKRLPTQAMSSEEVSDRALRVEGVLTIVKVHKILICPWRHEKIAKQRANSDTNQKEGNSLPPPNLPLGVYSEQWLEEERAYDDDLDNTLHISGEVFKLLKLASKSFERDDDEAGGSDDGDDEEAQQTNGGGGDDDDDDDDEAQQTNGEAQPPNDQMEEDDIR</sequence>
<feature type="compositionally biased region" description="Polar residues" evidence="1">
    <location>
        <begin position="686"/>
        <end position="696"/>
    </location>
</feature>
<feature type="region of interest" description="Disordered" evidence="1">
    <location>
        <begin position="277"/>
        <end position="297"/>
    </location>
</feature>
<proteinExistence type="predicted"/>
<feature type="compositionally biased region" description="Basic and acidic residues" evidence="1">
    <location>
        <begin position="559"/>
        <end position="588"/>
    </location>
</feature>
<feature type="compositionally biased region" description="Polar residues" evidence="1">
    <location>
        <begin position="371"/>
        <end position="380"/>
    </location>
</feature>
<evidence type="ECO:0000313" key="3">
    <source>
        <dbReference type="Proteomes" id="UP000623467"/>
    </source>
</evidence>
<feature type="compositionally biased region" description="Polar residues" evidence="1">
    <location>
        <begin position="47"/>
        <end position="62"/>
    </location>
</feature>
<accession>A0A8H7CYT3</accession>
<feature type="compositionally biased region" description="Acidic residues" evidence="1">
    <location>
        <begin position="10"/>
        <end position="22"/>
    </location>
</feature>
<feature type="region of interest" description="Disordered" evidence="1">
    <location>
        <begin position="310"/>
        <end position="336"/>
    </location>
</feature>
<dbReference type="Proteomes" id="UP000623467">
    <property type="component" value="Unassembled WGS sequence"/>
</dbReference>
<gene>
    <name evidence="2" type="ORF">MSAN_01477100</name>
</gene>
<feature type="region of interest" description="Disordered" evidence="1">
    <location>
        <begin position="559"/>
        <end position="600"/>
    </location>
</feature>
<dbReference type="AlphaFoldDB" id="A0A8H7CYT3"/>
<keyword evidence="3" id="KW-1185">Reference proteome</keyword>
<feature type="compositionally biased region" description="Acidic residues" evidence="1">
    <location>
        <begin position="747"/>
        <end position="763"/>
    </location>
</feature>
<name>A0A8H7CYT3_9AGAR</name>
<dbReference type="EMBL" id="JACAZH010000011">
    <property type="protein sequence ID" value="KAF7355599.1"/>
    <property type="molecule type" value="Genomic_DNA"/>
</dbReference>
<protein>
    <submittedName>
        <fullName evidence="2">Uncharacterized protein</fullName>
    </submittedName>
</protein>
<feature type="compositionally biased region" description="Acidic residues" evidence="1">
    <location>
        <begin position="771"/>
        <end position="781"/>
    </location>
</feature>
<feature type="region of interest" description="Disordered" evidence="1">
    <location>
        <begin position="364"/>
        <end position="391"/>
    </location>
</feature>
<reference evidence="2" key="1">
    <citation type="submission" date="2020-05" db="EMBL/GenBank/DDBJ databases">
        <title>Mycena genomes resolve the evolution of fungal bioluminescence.</title>
        <authorList>
            <person name="Tsai I.J."/>
        </authorList>
    </citation>
    <scope>NUCLEOTIDE SEQUENCE</scope>
    <source>
        <strain evidence="2">160909Yilan</strain>
    </source>
</reference>